<evidence type="ECO:0000313" key="4">
    <source>
        <dbReference type="Proteomes" id="UP001156641"/>
    </source>
</evidence>
<evidence type="ECO:0000313" key="3">
    <source>
        <dbReference type="EMBL" id="GLR66371.1"/>
    </source>
</evidence>
<dbReference type="Gene3D" id="3.40.109.10">
    <property type="entry name" value="NADH Oxidase"/>
    <property type="match status" value="1"/>
</dbReference>
<dbReference type="SUPFAM" id="SSF55469">
    <property type="entry name" value="FMN-dependent nitroreductase-like"/>
    <property type="match status" value="1"/>
</dbReference>
<dbReference type="RefSeq" id="WP_284257053.1">
    <property type="nucleotide sequence ID" value="NZ_BSOS01000017.1"/>
</dbReference>
<name>A0ABQ6A3H7_9PROT</name>
<dbReference type="CDD" id="cd02142">
    <property type="entry name" value="McbC_SagB-like_oxidoreductase"/>
    <property type="match status" value="1"/>
</dbReference>
<accession>A0ABQ6A3H7</accession>
<dbReference type="PANTHER" id="PTHR43745">
    <property type="entry name" value="NITROREDUCTASE MJ1384-RELATED"/>
    <property type="match status" value="1"/>
</dbReference>
<dbReference type="InterPro" id="IPR052544">
    <property type="entry name" value="Bacteriocin_Proc_Enz"/>
</dbReference>
<dbReference type="Proteomes" id="UP001156641">
    <property type="component" value="Unassembled WGS sequence"/>
</dbReference>
<feature type="domain" description="Nitroreductase" evidence="2">
    <location>
        <begin position="28"/>
        <end position="190"/>
    </location>
</feature>
<dbReference type="InterPro" id="IPR000415">
    <property type="entry name" value="Nitroreductase-like"/>
</dbReference>
<feature type="region of interest" description="Disordered" evidence="1">
    <location>
        <begin position="1"/>
        <end position="20"/>
    </location>
</feature>
<dbReference type="InterPro" id="IPR029479">
    <property type="entry name" value="Nitroreductase"/>
</dbReference>
<evidence type="ECO:0000256" key="1">
    <source>
        <dbReference type="SAM" id="MobiDB-lite"/>
    </source>
</evidence>
<dbReference type="Pfam" id="PF00881">
    <property type="entry name" value="Nitroreductase"/>
    <property type="match status" value="1"/>
</dbReference>
<comment type="caution">
    <text evidence="3">The sequence shown here is derived from an EMBL/GenBank/DDBJ whole genome shotgun (WGS) entry which is preliminary data.</text>
</comment>
<protein>
    <recommendedName>
        <fullName evidence="2">Nitroreductase domain-containing protein</fullName>
    </recommendedName>
</protein>
<reference evidence="4" key="1">
    <citation type="journal article" date="2019" name="Int. J. Syst. Evol. Microbiol.">
        <title>The Global Catalogue of Microorganisms (GCM) 10K type strain sequencing project: providing services to taxonomists for standard genome sequencing and annotation.</title>
        <authorList>
            <consortium name="The Broad Institute Genomics Platform"/>
            <consortium name="The Broad Institute Genome Sequencing Center for Infectious Disease"/>
            <person name="Wu L."/>
            <person name="Ma J."/>
        </authorList>
    </citation>
    <scope>NUCLEOTIDE SEQUENCE [LARGE SCALE GENOMIC DNA]</scope>
    <source>
        <strain evidence="4">NBRC 112502</strain>
    </source>
</reference>
<keyword evidence="4" id="KW-1185">Reference proteome</keyword>
<gene>
    <name evidence="3" type="ORF">GCM10010909_10510</name>
</gene>
<organism evidence="3 4">
    <name type="scientific">Acidocella aquatica</name>
    <dbReference type="NCBI Taxonomy" id="1922313"/>
    <lineage>
        <taxon>Bacteria</taxon>
        <taxon>Pseudomonadati</taxon>
        <taxon>Pseudomonadota</taxon>
        <taxon>Alphaproteobacteria</taxon>
        <taxon>Acetobacterales</taxon>
        <taxon>Acidocellaceae</taxon>
        <taxon>Acidocella</taxon>
    </lineage>
</organism>
<dbReference type="EMBL" id="BSOS01000017">
    <property type="protein sequence ID" value="GLR66371.1"/>
    <property type="molecule type" value="Genomic_DNA"/>
</dbReference>
<sequence>MTRHLKPHDLPPPNREGGMPLRNALNLRHSTRSYSSKPIPEQLLSDLLWAACGINRENGDRTAPYWRHVMVMDIYVAMADGTWLYDPATHRLLPHLPADIRDATGLQDFTGDAPLDLIYVAHGERMEVPEVERRLYASVDAGCIGQNVYLFCAAEGLATVFRGAIEREKLAQTLKLPKEQFVTFAQTVGYAA</sequence>
<evidence type="ECO:0000259" key="2">
    <source>
        <dbReference type="Pfam" id="PF00881"/>
    </source>
</evidence>
<dbReference type="PANTHER" id="PTHR43745:SF2">
    <property type="entry name" value="NITROREDUCTASE MJ1384-RELATED"/>
    <property type="match status" value="1"/>
</dbReference>
<proteinExistence type="predicted"/>